<protein>
    <submittedName>
        <fullName evidence="3">Uncharacterized protein</fullName>
    </submittedName>
</protein>
<reference evidence="3 4" key="1">
    <citation type="submission" date="2016-03" db="EMBL/GenBank/DDBJ databases">
        <title>Cyphomyrmex costatus WGS genome.</title>
        <authorList>
            <person name="Nygaard S."/>
            <person name="Hu H."/>
            <person name="Boomsma J."/>
            <person name="Zhang G."/>
        </authorList>
    </citation>
    <scope>NUCLEOTIDE SEQUENCE [LARGE SCALE GENOMIC DNA]</scope>
    <source>
        <strain evidence="3">MS0001</strain>
        <tissue evidence="3">Whole body</tissue>
    </source>
</reference>
<gene>
    <name evidence="3" type="ORF">ALC62_04044</name>
</gene>
<evidence type="ECO:0000256" key="1">
    <source>
        <dbReference type="SAM" id="MobiDB-lite"/>
    </source>
</evidence>
<name>A0A195CWJ6_9HYME</name>
<evidence type="ECO:0000313" key="3">
    <source>
        <dbReference type="EMBL" id="KYN05056.1"/>
    </source>
</evidence>
<keyword evidence="2" id="KW-0812">Transmembrane</keyword>
<feature type="compositionally biased region" description="Basic and acidic residues" evidence="1">
    <location>
        <begin position="19"/>
        <end position="41"/>
    </location>
</feature>
<organism evidence="3 4">
    <name type="scientific">Cyphomyrmex costatus</name>
    <dbReference type="NCBI Taxonomy" id="456900"/>
    <lineage>
        <taxon>Eukaryota</taxon>
        <taxon>Metazoa</taxon>
        <taxon>Ecdysozoa</taxon>
        <taxon>Arthropoda</taxon>
        <taxon>Hexapoda</taxon>
        <taxon>Insecta</taxon>
        <taxon>Pterygota</taxon>
        <taxon>Neoptera</taxon>
        <taxon>Endopterygota</taxon>
        <taxon>Hymenoptera</taxon>
        <taxon>Apocrita</taxon>
        <taxon>Aculeata</taxon>
        <taxon>Formicoidea</taxon>
        <taxon>Formicidae</taxon>
        <taxon>Myrmicinae</taxon>
        <taxon>Cyphomyrmex</taxon>
    </lineage>
</organism>
<keyword evidence="2" id="KW-0472">Membrane</keyword>
<dbReference type="EMBL" id="KQ977185">
    <property type="protein sequence ID" value="KYN05056.1"/>
    <property type="molecule type" value="Genomic_DNA"/>
</dbReference>
<feature type="transmembrane region" description="Helical" evidence="2">
    <location>
        <begin position="248"/>
        <end position="273"/>
    </location>
</feature>
<evidence type="ECO:0000313" key="4">
    <source>
        <dbReference type="Proteomes" id="UP000078542"/>
    </source>
</evidence>
<feature type="compositionally biased region" description="Low complexity" evidence="1">
    <location>
        <begin position="70"/>
        <end position="92"/>
    </location>
</feature>
<proteinExistence type="predicted"/>
<keyword evidence="4" id="KW-1185">Reference proteome</keyword>
<feature type="region of interest" description="Disordered" evidence="1">
    <location>
        <begin position="19"/>
        <end position="46"/>
    </location>
</feature>
<keyword evidence="2" id="KW-1133">Transmembrane helix</keyword>
<accession>A0A195CWJ6</accession>
<dbReference type="Proteomes" id="UP000078542">
    <property type="component" value="Unassembled WGS sequence"/>
</dbReference>
<feature type="region of interest" description="Disordered" evidence="1">
    <location>
        <begin position="63"/>
        <end position="92"/>
    </location>
</feature>
<dbReference type="AlphaFoldDB" id="A0A195CWJ6"/>
<evidence type="ECO:0000256" key="2">
    <source>
        <dbReference type="SAM" id="Phobius"/>
    </source>
</evidence>
<sequence>MTRRGKECPAELVMVKKWEREENAAEGAREETRGWSEEWKEGGGGQRGAYAASLYFAGLLQSPIPRRPPASRSELTPSSSPTNPATHPTTHATLSVEILRILESRMEKRKSLRVHFARAKSRLGRTERISPEGSRCRREDQLAESITARYAKYAQRPVIVDTMARNDCFTPPLARELGNKLAVGLISLSRPMATIEFEGGATLQYTFFGSAVSYGTPEARIGPDSRHTEQALPDCLAEKKTISLSLSLFLPLSFSFFLTLSCNLALSLLMGAIS</sequence>